<reference evidence="3" key="2">
    <citation type="submission" date="2021-08" db="EMBL/GenBank/DDBJ databases">
        <authorList>
            <person name="Tani A."/>
            <person name="Ola A."/>
            <person name="Ogura Y."/>
            <person name="Katsura K."/>
            <person name="Hayashi T."/>
        </authorList>
    </citation>
    <scope>NUCLEOTIDE SEQUENCE</scope>
    <source>
        <strain evidence="3">NBRC 15686</strain>
    </source>
</reference>
<accession>A0ABQ4UEY5</accession>
<organism evidence="3 4">
    <name type="scientific">Methylorubrum aminovorans</name>
    <dbReference type="NCBI Taxonomy" id="269069"/>
    <lineage>
        <taxon>Bacteria</taxon>
        <taxon>Pseudomonadati</taxon>
        <taxon>Pseudomonadota</taxon>
        <taxon>Alphaproteobacteria</taxon>
        <taxon>Hyphomicrobiales</taxon>
        <taxon>Methylobacteriaceae</taxon>
        <taxon>Methylorubrum</taxon>
    </lineage>
</organism>
<feature type="domain" description="HTH cro/C1-type" evidence="2">
    <location>
        <begin position="174"/>
        <end position="227"/>
    </location>
</feature>
<keyword evidence="4" id="KW-1185">Reference proteome</keyword>
<keyword evidence="1" id="KW-0238">DNA-binding</keyword>
<dbReference type="Proteomes" id="UP001055039">
    <property type="component" value="Unassembled WGS sequence"/>
</dbReference>
<dbReference type="EMBL" id="BPRC01000006">
    <property type="protein sequence ID" value="GJE65063.1"/>
    <property type="molecule type" value="Genomic_DNA"/>
</dbReference>
<evidence type="ECO:0000256" key="1">
    <source>
        <dbReference type="ARBA" id="ARBA00023125"/>
    </source>
</evidence>
<dbReference type="PANTHER" id="PTHR46558:SF11">
    <property type="entry name" value="HTH-TYPE TRANSCRIPTIONAL REGULATOR XRE"/>
    <property type="match status" value="1"/>
</dbReference>
<dbReference type="SMART" id="SM00530">
    <property type="entry name" value="HTH_XRE"/>
    <property type="match status" value="3"/>
</dbReference>
<dbReference type="RefSeq" id="WP_238224511.1">
    <property type="nucleotide sequence ID" value="NZ_BAAADH010000104.1"/>
</dbReference>
<proteinExistence type="predicted"/>
<evidence type="ECO:0000313" key="4">
    <source>
        <dbReference type="Proteomes" id="UP001055039"/>
    </source>
</evidence>
<sequence length="291" mass="32006">MTTADYSPNRIAKLREEKNLSQHELAKLAGMHWLTLSQLESGKSKLTKKRIAQLASALNISASYLITGEKIEICDDKTVHGRLKIARIAAGYATMTSAVRKFEWSNASYRQHENGNRDINLAEIKLYAIAFEADPAWIAFGVGTHPDQKNDIYPNRGDIFLFELASSKTVGSRIAAYRKYLGITQLGLANKLNISQTTVSKWENELSPPAESLPEIAAVLNIGVLDLLGLGRDPESSLTTCLGPAHTEAFQLLHGRMANLKGSGTAEREQARNTIIILAERLKFEAARGLC</sequence>
<dbReference type="PANTHER" id="PTHR46558">
    <property type="entry name" value="TRACRIPTIONAL REGULATORY PROTEIN-RELATED-RELATED"/>
    <property type="match status" value="1"/>
</dbReference>
<dbReference type="InterPro" id="IPR010982">
    <property type="entry name" value="Lambda_DNA-bd_dom_sf"/>
</dbReference>
<dbReference type="Pfam" id="PF01381">
    <property type="entry name" value="HTH_3"/>
    <property type="match status" value="2"/>
</dbReference>
<reference evidence="3" key="1">
    <citation type="journal article" date="2021" name="Front. Microbiol.">
        <title>Comprehensive Comparative Genomics and Phenotyping of Methylobacterium Species.</title>
        <authorList>
            <person name="Alessa O."/>
            <person name="Ogura Y."/>
            <person name="Fujitani Y."/>
            <person name="Takami H."/>
            <person name="Hayashi T."/>
            <person name="Sahin N."/>
            <person name="Tani A."/>
        </authorList>
    </citation>
    <scope>NUCLEOTIDE SEQUENCE</scope>
    <source>
        <strain evidence="3">NBRC 15686</strain>
    </source>
</reference>
<dbReference type="CDD" id="cd00093">
    <property type="entry name" value="HTH_XRE"/>
    <property type="match status" value="2"/>
</dbReference>
<dbReference type="SUPFAM" id="SSF47413">
    <property type="entry name" value="lambda repressor-like DNA-binding domains"/>
    <property type="match status" value="2"/>
</dbReference>
<dbReference type="Gene3D" id="1.10.260.40">
    <property type="entry name" value="lambda repressor-like DNA-binding domains"/>
    <property type="match status" value="2"/>
</dbReference>
<evidence type="ECO:0000313" key="3">
    <source>
        <dbReference type="EMBL" id="GJE65063.1"/>
    </source>
</evidence>
<feature type="domain" description="HTH cro/C1-type" evidence="2">
    <location>
        <begin position="11"/>
        <end position="65"/>
    </location>
</feature>
<gene>
    <name evidence="3" type="ORF">LNAOJCKE_2271</name>
</gene>
<protein>
    <recommendedName>
        <fullName evidence="2">HTH cro/C1-type domain-containing protein</fullName>
    </recommendedName>
</protein>
<dbReference type="InterPro" id="IPR001387">
    <property type="entry name" value="Cro/C1-type_HTH"/>
</dbReference>
<feature type="domain" description="HTH cro/C1-type" evidence="2">
    <location>
        <begin position="105"/>
        <end position="138"/>
    </location>
</feature>
<comment type="caution">
    <text evidence="3">The sequence shown here is derived from an EMBL/GenBank/DDBJ whole genome shotgun (WGS) entry which is preliminary data.</text>
</comment>
<name>A0ABQ4UEY5_9HYPH</name>
<dbReference type="PROSITE" id="PS50943">
    <property type="entry name" value="HTH_CROC1"/>
    <property type="match status" value="3"/>
</dbReference>
<evidence type="ECO:0000259" key="2">
    <source>
        <dbReference type="PROSITE" id="PS50943"/>
    </source>
</evidence>